<reference evidence="1" key="1">
    <citation type="journal article" date="2014" name="Int. J. Syst. Evol. Microbiol.">
        <title>Complete genome of a new Firmicutes species belonging to the dominant human colonic microbiota ('Ruminococcus bicirculans') reveals two chromosomes and a selective capacity to utilize plant glucans.</title>
        <authorList>
            <consortium name="NISC Comparative Sequencing Program"/>
            <person name="Wegmann U."/>
            <person name="Louis P."/>
            <person name="Goesmann A."/>
            <person name="Henrissat B."/>
            <person name="Duncan S.H."/>
            <person name="Flint H.J."/>
        </authorList>
    </citation>
    <scope>NUCLEOTIDE SEQUENCE</scope>
    <source>
        <strain evidence="1">NBRC 103855</strain>
    </source>
</reference>
<gene>
    <name evidence="1" type="ORF">GCM10007913_42090</name>
</gene>
<name>A0ABQ5ULD0_9HYPH</name>
<dbReference type="EMBL" id="BSNG01000004">
    <property type="protein sequence ID" value="GLQ12276.1"/>
    <property type="molecule type" value="Genomic_DNA"/>
</dbReference>
<proteinExistence type="predicted"/>
<sequence length="57" mass="6147">MIGWILKKIARNQPAPPVEPIRSRPGENCALWHDVTRALDQSARAAGKGGKAKGATR</sequence>
<dbReference type="RefSeq" id="WP_284394118.1">
    <property type="nucleotide sequence ID" value="NZ_BSNG01000004.1"/>
</dbReference>
<keyword evidence="2" id="KW-1185">Reference proteome</keyword>
<comment type="caution">
    <text evidence="1">The sequence shown here is derived from an EMBL/GenBank/DDBJ whole genome shotgun (WGS) entry which is preliminary data.</text>
</comment>
<organism evidence="1 2">
    <name type="scientific">Devosia yakushimensis</name>
    <dbReference type="NCBI Taxonomy" id="470028"/>
    <lineage>
        <taxon>Bacteria</taxon>
        <taxon>Pseudomonadati</taxon>
        <taxon>Pseudomonadota</taxon>
        <taxon>Alphaproteobacteria</taxon>
        <taxon>Hyphomicrobiales</taxon>
        <taxon>Devosiaceae</taxon>
        <taxon>Devosia</taxon>
    </lineage>
</organism>
<dbReference type="Proteomes" id="UP001161406">
    <property type="component" value="Unassembled WGS sequence"/>
</dbReference>
<accession>A0ABQ5ULD0</accession>
<evidence type="ECO:0000313" key="1">
    <source>
        <dbReference type="EMBL" id="GLQ12276.1"/>
    </source>
</evidence>
<protein>
    <submittedName>
        <fullName evidence="1">Uncharacterized protein</fullName>
    </submittedName>
</protein>
<evidence type="ECO:0000313" key="2">
    <source>
        <dbReference type="Proteomes" id="UP001161406"/>
    </source>
</evidence>
<reference evidence="1" key="2">
    <citation type="submission" date="2023-01" db="EMBL/GenBank/DDBJ databases">
        <title>Draft genome sequence of Devosia yakushimensis strain NBRC 103855.</title>
        <authorList>
            <person name="Sun Q."/>
            <person name="Mori K."/>
        </authorList>
    </citation>
    <scope>NUCLEOTIDE SEQUENCE</scope>
    <source>
        <strain evidence="1">NBRC 103855</strain>
    </source>
</reference>